<gene>
    <name evidence="2" type="ORF">B0T16DRAFT_383930</name>
</gene>
<proteinExistence type="predicted"/>
<dbReference type="AlphaFoldDB" id="A0AA39YN53"/>
<dbReference type="EMBL" id="JAULSV010000001">
    <property type="protein sequence ID" value="KAK0654940.1"/>
    <property type="molecule type" value="Genomic_DNA"/>
</dbReference>
<sequence length="106" mass="10380">MQLLTIVTALLLPLGAVANPPGVASDEYTTTTLTSYVTLTQTVTLERAAIETVTAKNGTATFTTGAPSSKVTTTAASALPTGGAAALGSSNVALVAIAGVVVAAFL</sequence>
<reference evidence="2" key="1">
    <citation type="submission" date="2023-06" db="EMBL/GenBank/DDBJ databases">
        <title>Genome-scale phylogeny and comparative genomics of the fungal order Sordariales.</title>
        <authorList>
            <consortium name="Lawrence Berkeley National Laboratory"/>
            <person name="Hensen N."/>
            <person name="Bonometti L."/>
            <person name="Westerberg I."/>
            <person name="Brannstrom I.O."/>
            <person name="Guillou S."/>
            <person name="Cros-Aarteil S."/>
            <person name="Calhoun S."/>
            <person name="Haridas S."/>
            <person name="Kuo A."/>
            <person name="Mondo S."/>
            <person name="Pangilinan J."/>
            <person name="Riley R."/>
            <person name="Labutti K."/>
            <person name="Andreopoulos B."/>
            <person name="Lipzen A."/>
            <person name="Chen C."/>
            <person name="Yanf M."/>
            <person name="Daum C."/>
            <person name="Ng V."/>
            <person name="Clum A."/>
            <person name="Steindorff A."/>
            <person name="Ohm R."/>
            <person name="Martin F."/>
            <person name="Silar P."/>
            <person name="Natvig D."/>
            <person name="Lalanne C."/>
            <person name="Gautier V."/>
            <person name="Ament-Velasquez S.L."/>
            <person name="Kruys A."/>
            <person name="Hutchinson M.I."/>
            <person name="Powell A.J."/>
            <person name="Barry K."/>
            <person name="Miller A.N."/>
            <person name="Grigoriev I.V."/>
            <person name="Debuchy R."/>
            <person name="Gladieux P."/>
            <person name="Thoren M.H."/>
            <person name="Johannesson H."/>
        </authorList>
    </citation>
    <scope>NUCLEOTIDE SEQUENCE</scope>
    <source>
        <strain evidence="2">SMH2532-1</strain>
    </source>
</reference>
<protein>
    <submittedName>
        <fullName evidence="2">Uncharacterized protein</fullName>
    </submittedName>
</protein>
<evidence type="ECO:0000313" key="2">
    <source>
        <dbReference type="EMBL" id="KAK0654940.1"/>
    </source>
</evidence>
<feature type="signal peptide" evidence="1">
    <location>
        <begin position="1"/>
        <end position="18"/>
    </location>
</feature>
<name>A0AA39YN53_9PEZI</name>
<evidence type="ECO:0000313" key="3">
    <source>
        <dbReference type="Proteomes" id="UP001174936"/>
    </source>
</evidence>
<keyword evidence="1" id="KW-0732">Signal</keyword>
<comment type="caution">
    <text evidence="2">The sequence shown here is derived from an EMBL/GenBank/DDBJ whole genome shotgun (WGS) entry which is preliminary data.</text>
</comment>
<evidence type="ECO:0000256" key="1">
    <source>
        <dbReference type="SAM" id="SignalP"/>
    </source>
</evidence>
<dbReference type="Proteomes" id="UP001174936">
    <property type="component" value="Unassembled WGS sequence"/>
</dbReference>
<feature type="chain" id="PRO_5041219171" evidence="1">
    <location>
        <begin position="19"/>
        <end position="106"/>
    </location>
</feature>
<organism evidence="2 3">
    <name type="scientific">Cercophora newfieldiana</name>
    <dbReference type="NCBI Taxonomy" id="92897"/>
    <lineage>
        <taxon>Eukaryota</taxon>
        <taxon>Fungi</taxon>
        <taxon>Dikarya</taxon>
        <taxon>Ascomycota</taxon>
        <taxon>Pezizomycotina</taxon>
        <taxon>Sordariomycetes</taxon>
        <taxon>Sordariomycetidae</taxon>
        <taxon>Sordariales</taxon>
        <taxon>Lasiosphaeriaceae</taxon>
        <taxon>Cercophora</taxon>
    </lineage>
</organism>
<accession>A0AA39YN53</accession>
<keyword evidence="3" id="KW-1185">Reference proteome</keyword>